<evidence type="ECO:0000313" key="8">
    <source>
        <dbReference type="EMBL" id="SUO91313.1"/>
    </source>
</evidence>
<keyword evidence="3 6" id="KW-0249">Electron transport</keyword>
<dbReference type="EMBL" id="UHIA01000003">
    <property type="protein sequence ID" value="SUO91313.1"/>
    <property type="molecule type" value="Genomic_DNA"/>
</dbReference>
<name>A0A380MHW4_9GAMM</name>
<keyword evidence="9" id="KW-1185">Reference proteome</keyword>
<dbReference type="PRINTS" id="PR00160">
    <property type="entry name" value="GLUTAREDOXIN"/>
</dbReference>
<comment type="function">
    <text evidence="6">Has a glutathione-disulfide oxidoreductase activity in the presence of NADPH and glutathione reductase. Reduces low molecular weight disulfides and proteins.</text>
</comment>
<dbReference type="InterPro" id="IPR036249">
    <property type="entry name" value="Thioredoxin-like_sf"/>
</dbReference>
<dbReference type="GO" id="GO:0045454">
    <property type="term" value="P:cell redox homeostasis"/>
    <property type="evidence" value="ECO:0007669"/>
    <property type="project" value="InterPro"/>
</dbReference>
<keyword evidence="2 6" id="KW-0813">Transport</keyword>
<dbReference type="SUPFAM" id="SSF52833">
    <property type="entry name" value="Thioredoxin-like"/>
    <property type="match status" value="1"/>
</dbReference>
<dbReference type="AlphaFoldDB" id="A0A380MHW4"/>
<dbReference type="NCBIfam" id="TIGR02181">
    <property type="entry name" value="GRX_bact"/>
    <property type="match status" value="1"/>
</dbReference>
<dbReference type="InterPro" id="IPR002109">
    <property type="entry name" value="Glutaredoxin"/>
</dbReference>
<dbReference type="PROSITE" id="PS51354">
    <property type="entry name" value="GLUTAREDOXIN_2"/>
    <property type="match status" value="1"/>
</dbReference>
<dbReference type="InterPro" id="IPR014025">
    <property type="entry name" value="Glutaredoxin_subgr"/>
</dbReference>
<reference evidence="8 9" key="1">
    <citation type="submission" date="2018-06" db="EMBL/GenBank/DDBJ databases">
        <authorList>
            <consortium name="Pathogen Informatics"/>
            <person name="Doyle S."/>
        </authorList>
    </citation>
    <scope>NUCLEOTIDE SEQUENCE [LARGE SCALE GENOMIC DNA]</scope>
    <source>
        <strain evidence="8 9">NCTC10717</strain>
    </source>
</reference>
<dbReference type="PROSITE" id="PS00195">
    <property type="entry name" value="GLUTAREDOXIN_1"/>
    <property type="match status" value="1"/>
</dbReference>
<sequence length="85" mass="9319">MKNVLMYMKPTCPYCQRAAELLDDKGAVVESINISKFPERRDEMIARAGGRSTVPQIFIGGTHVGGCDDLYALDEQGKLDALLAD</sequence>
<evidence type="ECO:0000256" key="4">
    <source>
        <dbReference type="ARBA" id="ARBA00023157"/>
    </source>
</evidence>
<dbReference type="Pfam" id="PF00462">
    <property type="entry name" value="Glutaredoxin"/>
    <property type="match status" value="1"/>
</dbReference>
<proteinExistence type="inferred from homology"/>
<dbReference type="Proteomes" id="UP000254575">
    <property type="component" value="Unassembled WGS sequence"/>
</dbReference>
<dbReference type="GO" id="GO:0034599">
    <property type="term" value="P:cellular response to oxidative stress"/>
    <property type="evidence" value="ECO:0007669"/>
    <property type="project" value="TreeGrafter"/>
</dbReference>
<dbReference type="Gene3D" id="3.40.30.10">
    <property type="entry name" value="Glutaredoxin"/>
    <property type="match status" value="1"/>
</dbReference>
<dbReference type="RefSeq" id="WP_115217434.1">
    <property type="nucleotide sequence ID" value="NZ_UHIA01000003.1"/>
</dbReference>
<keyword evidence="5 6" id="KW-0676">Redox-active center</keyword>
<protein>
    <recommendedName>
        <fullName evidence="6">Glutaredoxin</fullName>
    </recommendedName>
</protein>
<accession>A0A380MHW4</accession>
<organism evidence="8 9">
    <name type="scientific">Suttonella indologenes</name>
    <dbReference type="NCBI Taxonomy" id="13276"/>
    <lineage>
        <taxon>Bacteria</taxon>
        <taxon>Pseudomonadati</taxon>
        <taxon>Pseudomonadota</taxon>
        <taxon>Gammaproteobacteria</taxon>
        <taxon>Cardiobacteriales</taxon>
        <taxon>Cardiobacteriaceae</taxon>
        <taxon>Suttonella</taxon>
    </lineage>
</organism>
<keyword evidence="6" id="KW-0963">Cytoplasm</keyword>
<gene>
    <name evidence="8" type="primary">grxC</name>
    <name evidence="8" type="ORF">NCTC10717_00098</name>
</gene>
<dbReference type="CDD" id="cd03418">
    <property type="entry name" value="GRX_GRXb_1_3_like"/>
    <property type="match status" value="1"/>
</dbReference>
<evidence type="ECO:0000256" key="3">
    <source>
        <dbReference type="ARBA" id="ARBA00022982"/>
    </source>
</evidence>
<dbReference type="OrthoDB" id="9814618at2"/>
<comment type="similarity">
    <text evidence="1 6">Belongs to the glutaredoxin family.</text>
</comment>
<evidence type="ECO:0000256" key="5">
    <source>
        <dbReference type="ARBA" id="ARBA00023284"/>
    </source>
</evidence>
<dbReference type="GO" id="GO:0015038">
    <property type="term" value="F:glutathione disulfide oxidoreductase activity"/>
    <property type="evidence" value="ECO:0007669"/>
    <property type="project" value="UniProtKB-UniRule"/>
</dbReference>
<evidence type="ECO:0000256" key="1">
    <source>
        <dbReference type="ARBA" id="ARBA00007787"/>
    </source>
</evidence>
<keyword evidence="4" id="KW-1015">Disulfide bond</keyword>
<dbReference type="InterPro" id="IPR011767">
    <property type="entry name" value="GLR_AS"/>
</dbReference>
<dbReference type="PANTHER" id="PTHR45694:SF18">
    <property type="entry name" value="GLUTAREDOXIN-1-RELATED"/>
    <property type="match status" value="1"/>
</dbReference>
<evidence type="ECO:0000259" key="7">
    <source>
        <dbReference type="Pfam" id="PF00462"/>
    </source>
</evidence>
<evidence type="ECO:0000256" key="2">
    <source>
        <dbReference type="ARBA" id="ARBA00022448"/>
    </source>
</evidence>
<dbReference type="InterPro" id="IPR011900">
    <property type="entry name" value="GRX_bact"/>
</dbReference>
<evidence type="ECO:0000256" key="6">
    <source>
        <dbReference type="RuleBase" id="RU364065"/>
    </source>
</evidence>
<dbReference type="PANTHER" id="PTHR45694">
    <property type="entry name" value="GLUTAREDOXIN 2"/>
    <property type="match status" value="1"/>
</dbReference>
<dbReference type="GO" id="GO:0005737">
    <property type="term" value="C:cytoplasm"/>
    <property type="evidence" value="ECO:0007669"/>
    <property type="project" value="TreeGrafter"/>
</dbReference>
<evidence type="ECO:0000313" key="9">
    <source>
        <dbReference type="Proteomes" id="UP000254575"/>
    </source>
</evidence>
<feature type="domain" description="Glutaredoxin" evidence="7">
    <location>
        <begin position="4"/>
        <end position="64"/>
    </location>
</feature>